<organism evidence="8">
    <name type="scientific">Schistocephalus solidus</name>
    <name type="common">Tapeworm</name>
    <dbReference type="NCBI Taxonomy" id="70667"/>
    <lineage>
        <taxon>Eukaryota</taxon>
        <taxon>Metazoa</taxon>
        <taxon>Spiralia</taxon>
        <taxon>Lophotrochozoa</taxon>
        <taxon>Platyhelminthes</taxon>
        <taxon>Cestoda</taxon>
        <taxon>Eucestoda</taxon>
        <taxon>Diphyllobothriidea</taxon>
        <taxon>Diphyllobothriidae</taxon>
        <taxon>Schistocephalus</taxon>
    </lineage>
</organism>
<keyword evidence="4" id="KW-0788">Thiol protease</keyword>
<dbReference type="GO" id="GO:0004198">
    <property type="term" value="F:calcium-dependent cysteine-type endopeptidase activity"/>
    <property type="evidence" value="ECO:0007669"/>
    <property type="project" value="InterPro"/>
</dbReference>
<evidence type="ECO:0000256" key="2">
    <source>
        <dbReference type="ARBA" id="ARBA00022670"/>
    </source>
</evidence>
<keyword evidence="3" id="KW-0378">Hydrolase</keyword>
<dbReference type="InterPro" id="IPR035892">
    <property type="entry name" value="C2_domain_sf"/>
</dbReference>
<dbReference type="SMART" id="SM00720">
    <property type="entry name" value="calpain_III"/>
    <property type="match status" value="1"/>
</dbReference>
<dbReference type="AlphaFoldDB" id="A0A0X3PFE1"/>
<dbReference type="PROSITE" id="PS50004">
    <property type="entry name" value="C2"/>
    <property type="match status" value="1"/>
</dbReference>
<sequence length="694" mass="77507">MAVGSQSHVVKFNNEDYVKLRQDHLSRGILFSDENFKMEKASCECLSGEVPLDMNFQRPKDICQNPVFRYTGPPRALCLGNSRNLNVIFALSLINERSDYFGNIFPDIKAQESFDPLSTYAGIFKVRFWIDGAWTEVVVDDLLPCINGRLICPHSSRSDEFWPSILLKAYAKLLGGYDRLESVRLEDVLLDFTGCVLDSLCFSPLTSATDLSSVQMFETLTQALAENSLVILCTKPQIGKAADGSGDRSGPTASASDQADLLFDELCAPRSLGPIDPETGLCSNFGYLLTKTCLMPRDPSIMGSIVSAFKRAQDCPPRDRLLRLRSLFAASTSTLSYGEWKGAYSDGSKEWIDLTPNDRNRIGLVMSSESEFWMPLMPLLQNFSGALICRSPKTGIFNAWQLSDFHGEWHSVRSGGSLRFRDTFLHNPQYTFELTKDTDEEVLVSLTRKHHWDTVSKTIVHDTSAPPIGFALLKVENNRQVRVHLMSNSKLIYVHEAKMHRAIFGRFTLARGRYVLIPFLEEPLQEAAYILRLYLPKFVDARELLLDQPAPGPFAVFTGTPLSATRLEIARASNLTWLKSNAPPSPYCRIDCEGNVVYTSVCTSTSNPVWNETFIFFRLKPYKRPITIDILDKRAVGSAGFLGQHIFQPTGTETAGSLDVDLFCKPSGKEAGARMKGTLSVCLMSVDKANFMNI</sequence>
<reference evidence="8" key="1">
    <citation type="submission" date="2016-01" db="EMBL/GenBank/DDBJ databases">
        <title>Reference transcriptome for the parasite Schistocephalus solidus: insights into the molecular evolution of parasitism.</title>
        <authorList>
            <person name="Hebert F.O."/>
            <person name="Grambauer S."/>
            <person name="Barber I."/>
            <person name="Landry C.R."/>
            <person name="Aubin-Horth N."/>
        </authorList>
    </citation>
    <scope>NUCLEOTIDE SEQUENCE</scope>
</reference>
<dbReference type="Pfam" id="PF01067">
    <property type="entry name" value="Calpain_III"/>
    <property type="match status" value="1"/>
</dbReference>
<dbReference type="PANTHER" id="PTHR10183">
    <property type="entry name" value="CALPAIN"/>
    <property type="match status" value="1"/>
</dbReference>
<dbReference type="PANTHER" id="PTHR10183:SF379">
    <property type="entry name" value="CALPAIN-5"/>
    <property type="match status" value="1"/>
</dbReference>
<dbReference type="GO" id="GO:0006508">
    <property type="term" value="P:proteolysis"/>
    <property type="evidence" value="ECO:0007669"/>
    <property type="project" value="UniProtKB-KW"/>
</dbReference>
<comment type="caution">
    <text evidence="5">Lacks conserved residue(s) required for the propagation of feature annotation.</text>
</comment>
<dbReference type="InterPro" id="IPR022682">
    <property type="entry name" value="Calpain_domain_III"/>
</dbReference>
<evidence type="ECO:0000313" key="8">
    <source>
        <dbReference type="EMBL" id="JAP50479.1"/>
    </source>
</evidence>
<name>A0A0X3PFE1_SCHSO</name>
<dbReference type="SUPFAM" id="SSF54001">
    <property type="entry name" value="Cysteine proteinases"/>
    <property type="match status" value="1"/>
</dbReference>
<dbReference type="InterPro" id="IPR001300">
    <property type="entry name" value="Peptidase_C2_calpain_cat"/>
</dbReference>
<dbReference type="Gene3D" id="2.60.120.380">
    <property type="match status" value="1"/>
</dbReference>
<dbReference type="Gene3D" id="2.60.40.150">
    <property type="entry name" value="C2 domain"/>
    <property type="match status" value="1"/>
</dbReference>
<dbReference type="InterPro" id="IPR000008">
    <property type="entry name" value="C2_dom"/>
</dbReference>
<evidence type="ECO:0000259" key="7">
    <source>
        <dbReference type="PROSITE" id="PS50203"/>
    </source>
</evidence>
<dbReference type="PROSITE" id="PS50203">
    <property type="entry name" value="CALPAIN_CAT"/>
    <property type="match status" value="1"/>
</dbReference>
<dbReference type="SUPFAM" id="SSF49562">
    <property type="entry name" value="C2 domain (Calcium/lipid-binding domain, CaLB)"/>
    <property type="match status" value="1"/>
</dbReference>
<evidence type="ECO:0000256" key="3">
    <source>
        <dbReference type="ARBA" id="ARBA00022801"/>
    </source>
</evidence>
<gene>
    <name evidence="8" type="primary">CAN5</name>
    <name evidence="8" type="ORF">TR136305</name>
</gene>
<dbReference type="GO" id="GO:0005737">
    <property type="term" value="C:cytoplasm"/>
    <property type="evidence" value="ECO:0007669"/>
    <property type="project" value="TreeGrafter"/>
</dbReference>
<dbReference type="SUPFAM" id="SSF49758">
    <property type="entry name" value="Calpain large subunit, middle domain (domain III)"/>
    <property type="match status" value="1"/>
</dbReference>
<dbReference type="EMBL" id="GEEE01012746">
    <property type="protein sequence ID" value="JAP50479.1"/>
    <property type="molecule type" value="Transcribed_RNA"/>
</dbReference>
<evidence type="ECO:0000256" key="5">
    <source>
        <dbReference type="PROSITE-ProRule" id="PRU00239"/>
    </source>
</evidence>
<keyword evidence="2" id="KW-0645">Protease</keyword>
<dbReference type="InterPro" id="IPR022684">
    <property type="entry name" value="Calpain_cysteine_protease"/>
</dbReference>
<comment type="similarity">
    <text evidence="1">Belongs to the peptidase C2 family.</text>
</comment>
<dbReference type="InterPro" id="IPR022683">
    <property type="entry name" value="Calpain_III"/>
</dbReference>
<protein>
    <submittedName>
        <fullName evidence="8">Calpain-5</fullName>
    </submittedName>
</protein>
<feature type="domain" description="Calpain catalytic" evidence="7">
    <location>
        <begin position="30"/>
        <end position="392"/>
    </location>
</feature>
<dbReference type="PRINTS" id="PR00704">
    <property type="entry name" value="CALPAIN"/>
</dbReference>
<evidence type="ECO:0000256" key="4">
    <source>
        <dbReference type="ARBA" id="ARBA00022807"/>
    </source>
</evidence>
<dbReference type="InterPro" id="IPR038765">
    <property type="entry name" value="Papain-like_cys_pep_sf"/>
</dbReference>
<dbReference type="InterPro" id="IPR036213">
    <property type="entry name" value="Calpain_III_sf"/>
</dbReference>
<dbReference type="SMART" id="SM00239">
    <property type="entry name" value="C2"/>
    <property type="match status" value="1"/>
</dbReference>
<proteinExistence type="inferred from homology"/>
<evidence type="ECO:0000259" key="6">
    <source>
        <dbReference type="PROSITE" id="PS50004"/>
    </source>
</evidence>
<feature type="domain" description="C2" evidence="6">
    <location>
        <begin position="545"/>
        <end position="663"/>
    </location>
</feature>
<accession>A0A0X3PFE1</accession>
<dbReference type="Pfam" id="PF00168">
    <property type="entry name" value="C2"/>
    <property type="match status" value="1"/>
</dbReference>
<dbReference type="SMART" id="SM00230">
    <property type="entry name" value="CysPc"/>
    <property type="match status" value="1"/>
</dbReference>
<dbReference type="Pfam" id="PF00648">
    <property type="entry name" value="Peptidase_C2"/>
    <property type="match status" value="1"/>
</dbReference>
<evidence type="ECO:0000256" key="1">
    <source>
        <dbReference type="ARBA" id="ARBA00007623"/>
    </source>
</evidence>
<dbReference type="Gene3D" id="3.90.70.10">
    <property type="entry name" value="Cysteine proteinases"/>
    <property type="match status" value="1"/>
</dbReference>